<dbReference type="InterPro" id="IPR001296">
    <property type="entry name" value="Glyco_trans_1"/>
</dbReference>
<evidence type="ECO:0000313" key="5">
    <source>
        <dbReference type="Proteomes" id="UP000216998"/>
    </source>
</evidence>
<proteinExistence type="predicted"/>
<accession>A0A255Z269</accession>
<evidence type="ECO:0000259" key="3">
    <source>
        <dbReference type="Pfam" id="PF13439"/>
    </source>
</evidence>
<keyword evidence="1" id="KW-0808">Transferase</keyword>
<keyword evidence="5" id="KW-1185">Reference proteome</keyword>
<dbReference type="RefSeq" id="WP_094455397.1">
    <property type="nucleotide sequence ID" value="NZ_NOXU01000025.1"/>
</dbReference>
<protein>
    <recommendedName>
        <fullName evidence="6">Glycosyl transferase family 1</fullName>
    </recommendedName>
</protein>
<organism evidence="4 5">
    <name type="scientific">Niveispirillum lacus</name>
    <dbReference type="NCBI Taxonomy" id="1981099"/>
    <lineage>
        <taxon>Bacteria</taxon>
        <taxon>Pseudomonadati</taxon>
        <taxon>Pseudomonadota</taxon>
        <taxon>Alphaproteobacteria</taxon>
        <taxon>Rhodospirillales</taxon>
        <taxon>Azospirillaceae</taxon>
        <taxon>Niveispirillum</taxon>
    </lineage>
</organism>
<comment type="caution">
    <text evidence="4">The sequence shown here is derived from an EMBL/GenBank/DDBJ whole genome shotgun (WGS) entry which is preliminary data.</text>
</comment>
<dbReference type="Pfam" id="PF13439">
    <property type="entry name" value="Glyco_transf_4"/>
    <property type="match status" value="1"/>
</dbReference>
<feature type="domain" description="Glycosyltransferase subfamily 4-like N-terminal" evidence="3">
    <location>
        <begin position="17"/>
        <end position="179"/>
    </location>
</feature>
<dbReference type="PANTHER" id="PTHR46401:SF2">
    <property type="entry name" value="GLYCOSYLTRANSFERASE WBBK-RELATED"/>
    <property type="match status" value="1"/>
</dbReference>
<dbReference type="PANTHER" id="PTHR46401">
    <property type="entry name" value="GLYCOSYLTRANSFERASE WBBK-RELATED"/>
    <property type="match status" value="1"/>
</dbReference>
<name>A0A255Z269_9PROT</name>
<dbReference type="AlphaFoldDB" id="A0A255Z269"/>
<dbReference type="InterPro" id="IPR028098">
    <property type="entry name" value="Glyco_trans_4-like_N"/>
</dbReference>
<evidence type="ECO:0000259" key="2">
    <source>
        <dbReference type="Pfam" id="PF00534"/>
    </source>
</evidence>
<dbReference type="Gene3D" id="3.40.50.2000">
    <property type="entry name" value="Glycogen Phosphorylase B"/>
    <property type="match status" value="2"/>
</dbReference>
<evidence type="ECO:0000313" key="4">
    <source>
        <dbReference type="EMBL" id="OYQ35603.1"/>
    </source>
</evidence>
<dbReference type="EMBL" id="NOXU01000025">
    <property type="protein sequence ID" value="OYQ35603.1"/>
    <property type="molecule type" value="Genomic_DNA"/>
</dbReference>
<dbReference type="Proteomes" id="UP000216998">
    <property type="component" value="Unassembled WGS sequence"/>
</dbReference>
<dbReference type="GO" id="GO:0009103">
    <property type="term" value="P:lipopolysaccharide biosynthetic process"/>
    <property type="evidence" value="ECO:0007669"/>
    <property type="project" value="TreeGrafter"/>
</dbReference>
<dbReference type="Pfam" id="PF00534">
    <property type="entry name" value="Glycos_transf_1"/>
    <property type="match status" value="1"/>
</dbReference>
<dbReference type="CDD" id="cd03809">
    <property type="entry name" value="GT4_MtfB-like"/>
    <property type="match status" value="1"/>
</dbReference>
<sequence>MHPPITFSHDIFTSQMVGGISRYFCELALALSDGGEVVEIVAGRHRNHHLKTLESTSAAKERGLVRGRYEPPIRLPAQLLRLRNEAWATARTRTDGIFHRTYYPLLDLVPGRRPLITTVHDMVWEMFPGEARSFAINSRLKRRAVDRADLIIAPTEATKRDLCRLWSLPPDRVHVVNHGFTAPALPPDDGQHLLDGKPYILFVGRRGGYKNFARFVQGYARSVLPARGVHLLCFGGGDFSPADHALLAAAGITDHVTWMGGDDATMMRAYRDAELFIYPSRCEGFGLPVLEAMAVGCPVAIAKEAEALVEVAGDAALTYDASDIDATVHLLDTHVGDESGRAALAAHGRARIGQFGWERCAAETAALYALLA</sequence>
<dbReference type="GO" id="GO:0016757">
    <property type="term" value="F:glycosyltransferase activity"/>
    <property type="evidence" value="ECO:0007669"/>
    <property type="project" value="InterPro"/>
</dbReference>
<dbReference type="SUPFAM" id="SSF53756">
    <property type="entry name" value="UDP-Glycosyltransferase/glycogen phosphorylase"/>
    <property type="match status" value="1"/>
</dbReference>
<gene>
    <name evidence="4" type="ORF">CHU95_07740</name>
</gene>
<feature type="domain" description="Glycosyl transferase family 1" evidence="2">
    <location>
        <begin position="194"/>
        <end position="349"/>
    </location>
</feature>
<dbReference type="OrthoDB" id="9801573at2"/>
<evidence type="ECO:0008006" key="6">
    <source>
        <dbReference type="Google" id="ProtNLM"/>
    </source>
</evidence>
<evidence type="ECO:0000256" key="1">
    <source>
        <dbReference type="ARBA" id="ARBA00022679"/>
    </source>
</evidence>
<reference evidence="4 5" key="1">
    <citation type="submission" date="2017-07" db="EMBL/GenBank/DDBJ databases">
        <title>Niveispirillum cyanobacteriorum sp. nov., isolated from cyanobacterial aggregates in a eutrophic lake.</title>
        <authorList>
            <person name="Cai H."/>
        </authorList>
    </citation>
    <scope>NUCLEOTIDE SEQUENCE [LARGE SCALE GENOMIC DNA]</scope>
    <source>
        <strain evidence="5">TH1-14</strain>
    </source>
</reference>